<evidence type="ECO:0000313" key="8">
    <source>
        <dbReference type="Proteomes" id="UP000078561"/>
    </source>
</evidence>
<evidence type="ECO:0000256" key="1">
    <source>
        <dbReference type="ARBA" id="ARBA00006442"/>
    </source>
</evidence>
<dbReference type="AlphaFoldDB" id="A0A168RHI2"/>
<sequence length="688" mass="76151">MLQDRIFFHPRFLDETLSTPQFLSAFEAYLEKNYCHENLLFIEALARLGCEQNLANIERAVDRIWKTFVAEGAPLEINITCRGAVKKAYDASRYTLLNTKKALKIFEQAEVEVTEVLESKMADFKRCAEMTQFSLHYPKKSQKKVAIIGGGFVGFTVASILDPMPRFHVTLIDAKDSFEYTPGMIKMLVRPEETSSSLRVRHDAYVKNGRVVIGVADRIEKDATVVHVNKENIPFDYLVIATGSTYQSKLKSFDISALYRMSDLGAEYHDLKMASNILIIGGGLVGCELASEIALHEFPDGHPKRKAVTLVESHSTLVRRSTPERQQKALNYLRSIGVNVICDEKIVDFNSTGANLFIGSSGRPYRGFDKVYLATGTTPCSQILKQTADVVAKGNDSNQDTTNLESCIDNWDRICVKPTLQLKHWKYQHIFAGGDVTNVKEEKTGYAATLAGVCIARNICRMEKGKQPLDQGAGGTLPAPMSPLHGKKDQGGIGRDELSGWKKSFSFLHSGWARLKFFDEQQFLQIVAGEANAAKKPIGRLPRTLENGNQQKHIYQHHHHEQQGGIKSASNLTGPGVLSSAQTSMEDFSNIATTTASQVTTTSTLSSKTPMSDLSHCSPTPSVHTCESHASLEDIYSRSISELQAVKFHSHGGSKGKHNDDISKGQPRLVSTDQHPWEYNPFGSTSAT</sequence>
<dbReference type="GO" id="GO:0004174">
    <property type="term" value="F:electron-transferring-flavoprotein dehydrogenase activity"/>
    <property type="evidence" value="ECO:0007669"/>
    <property type="project" value="TreeGrafter"/>
</dbReference>
<dbReference type="InterPro" id="IPR036188">
    <property type="entry name" value="FAD/NAD-bd_sf"/>
</dbReference>
<feature type="region of interest" description="Disordered" evidence="5">
    <location>
        <begin position="650"/>
        <end position="688"/>
    </location>
</feature>
<dbReference type="OMA" id="ILDPMPR"/>
<protein>
    <recommendedName>
        <fullName evidence="6">RGS domain-containing protein</fullName>
    </recommendedName>
</protein>
<dbReference type="InParanoid" id="A0A168RHI2"/>
<keyword evidence="3" id="KW-0274">FAD</keyword>
<evidence type="ECO:0000256" key="3">
    <source>
        <dbReference type="ARBA" id="ARBA00022827"/>
    </source>
</evidence>
<dbReference type="STRING" id="4829.A0A168RHI2"/>
<feature type="region of interest" description="Disordered" evidence="5">
    <location>
        <begin position="553"/>
        <end position="580"/>
    </location>
</feature>
<feature type="compositionally biased region" description="Polar residues" evidence="5">
    <location>
        <begin position="568"/>
        <end position="580"/>
    </location>
</feature>
<evidence type="ECO:0000256" key="2">
    <source>
        <dbReference type="ARBA" id="ARBA00022630"/>
    </source>
</evidence>
<dbReference type="SUPFAM" id="SSF51905">
    <property type="entry name" value="FAD/NAD(P)-binding domain"/>
    <property type="match status" value="2"/>
</dbReference>
<evidence type="ECO:0000256" key="4">
    <source>
        <dbReference type="ARBA" id="ARBA00023002"/>
    </source>
</evidence>
<dbReference type="OrthoDB" id="202203at2759"/>
<dbReference type="InterPro" id="IPR016137">
    <property type="entry name" value="RGS"/>
</dbReference>
<keyword evidence="2" id="KW-0285">Flavoprotein</keyword>
<dbReference type="Gene3D" id="3.50.50.100">
    <property type="match status" value="1"/>
</dbReference>
<dbReference type="EMBL" id="LT554635">
    <property type="protein sequence ID" value="SAM06951.1"/>
    <property type="molecule type" value="Genomic_DNA"/>
</dbReference>
<keyword evidence="8" id="KW-1185">Reference proteome</keyword>
<dbReference type="SMART" id="SM00315">
    <property type="entry name" value="RGS"/>
    <property type="match status" value="1"/>
</dbReference>
<reference evidence="7" key="1">
    <citation type="submission" date="2016-04" db="EMBL/GenBank/DDBJ databases">
        <authorList>
            <person name="Evans L.H."/>
            <person name="Alamgir A."/>
            <person name="Owens N."/>
            <person name="Weber N.D."/>
            <person name="Virtaneva K."/>
            <person name="Barbian K."/>
            <person name="Babar A."/>
            <person name="Rosenke K."/>
        </authorList>
    </citation>
    <scope>NUCLEOTIDE SEQUENCE [LARGE SCALE GENOMIC DNA]</scope>
    <source>
        <strain evidence="7">CBS 101.48</strain>
    </source>
</reference>
<dbReference type="SUPFAM" id="SSF48097">
    <property type="entry name" value="Regulator of G-protein signaling, RGS"/>
    <property type="match status" value="1"/>
</dbReference>
<dbReference type="GO" id="GO:0005737">
    <property type="term" value="C:cytoplasm"/>
    <property type="evidence" value="ECO:0007669"/>
    <property type="project" value="TreeGrafter"/>
</dbReference>
<evidence type="ECO:0000256" key="5">
    <source>
        <dbReference type="SAM" id="MobiDB-lite"/>
    </source>
</evidence>
<accession>A0A168RHI2</accession>
<organism evidence="7">
    <name type="scientific">Absidia glauca</name>
    <name type="common">Pin mould</name>
    <dbReference type="NCBI Taxonomy" id="4829"/>
    <lineage>
        <taxon>Eukaryota</taxon>
        <taxon>Fungi</taxon>
        <taxon>Fungi incertae sedis</taxon>
        <taxon>Mucoromycota</taxon>
        <taxon>Mucoromycotina</taxon>
        <taxon>Mucoromycetes</taxon>
        <taxon>Mucorales</taxon>
        <taxon>Cunninghamellaceae</taxon>
        <taxon>Absidia</taxon>
    </lineage>
</organism>
<dbReference type="PRINTS" id="PR00368">
    <property type="entry name" value="FADPNR"/>
</dbReference>
<dbReference type="InterPro" id="IPR036305">
    <property type="entry name" value="RGS_sf"/>
</dbReference>
<dbReference type="PANTHER" id="PTHR43735:SF3">
    <property type="entry name" value="FERROPTOSIS SUPPRESSOR PROTEIN 1"/>
    <property type="match status" value="1"/>
</dbReference>
<evidence type="ECO:0000259" key="6">
    <source>
        <dbReference type="PROSITE" id="PS50132"/>
    </source>
</evidence>
<dbReference type="PANTHER" id="PTHR43735">
    <property type="entry name" value="APOPTOSIS-INDUCING FACTOR 1"/>
    <property type="match status" value="1"/>
</dbReference>
<dbReference type="Gene3D" id="1.10.167.10">
    <property type="entry name" value="Regulator of G-protein Signalling 4, domain 2"/>
    <property type="match status" value="1"/>
</dbReference>
<dbReference type="PROSITE" id="PS50132">
    <property type="entry name" value="RGS"/>
    <property type="match status" value="1"/>
</dbReference>
<dbReference type="Pfam" id="PF00615">
    <property type="entry name" value="RGS"/>
    <property type="match status" value="1"/>
</dbReference>
<evidence type="ECO:0000313" key="7">
    <source>
        <dbReference type="EMBL" id="SAM06951.1"/>
    </source>
</evidence>
<dbReference type="Proteomes" id="UP000078561">
    <property type="component" value="Unassembled WGS sequence"/>
</dbReference>
<dbReference type="Pfam" id="PF07992">
    <property type="entry name" value="Pyr_redox_2"/>
    <property type="match status" value="1"/>
</dbReference>
<dbReference type="InterPro" id="IPR044926">
    <property type="entry name" value="RGS_subdomain_2"/>
</dbReference>
<dbReference type="InterPro" id="IPR023753">
    <property type="entry name" value="FAD/NAD-binding_dom"/>
</dbReference>
<feature type="domain" description="RGS" evidence="6">
    <location>
        <begin position="12"/>
        <end position="120"/>
    </location>
</feature>
<comment type="similarity">
    <text evidence="1">Belongs to the FAD-dependent oxidoreductase family.</text>
</comment>
<keyword evidence="4" id="KW-0560">Oxidoreductase</keyword>
<gene>
    <name evidence="7" type="primary">ABSGL_12585.1 scaffold 12955</name>
</gene>
<name>A0A168RHI2_ABSGL</name>
<dbReference type="GO" id="GO:0050660">
    <property type="term" value="F:flavin adenine dinucleotide binding"/>
    <property type="evidence" value="ECO:0007669"/>
    <property type="project" value="TreeGrafter"/>
</dbReference>
<proteinExistence type="inferred from homology"/>